<evidence type="ECO:0000256" key="12">
    <source>
        <dbReference type="SAM" id="SignalP"/>
    </source>
</evidence>
<evidence type="ECO:0000256" key="9">
    <source>
        <dbReference type="ARBA" id="ARBA00022801"/>
    </source>
</evidence>
<dbReference type="GO" id="GO:0005737">
    <property type="term" value="C:cytoplasm"/>
    <property type="evidence" value="ECO:0007669"/>
    <property type="project" value="TreeGrafter"/>
</dbReference>
<dbReference type="GO" id="GO:0043171">
    <property type="term" value="P:peptide catabolic process"/>
    <property type="evidence" value="ECO:0007669"/>
    <property type="project" value="TreeGrafter"/>
</dbReference>
<dbReference type="EMBL" id="FNAI01000004">
    <property type="protein sequence ID" value="SDE15152.1"/>
    <property type="molecule type" value="Genomic_DNA"/>
</dbReference>
<dbReference type="GO" id="GO:0006508">
    <property type="term" value="P:proteolysis"/>
    <property type="evidence" value="ECO:0007669"/>
    <property type="project" value="UniProtKB-KW"/>
</dbReference>
<sequence length="831" mass="93915">MINFNKISSFIVASVVTVGVTAAHAQTAAPENPAMQIYREVPKKINDLVHTKLDVRFDYKKRYMYGKEWVTLKPHFYPTDSLRLDAKGMNLKTIAVVKNGKNIPLKFTYQDSSSVAIQLDKVYHNNESYTIYIDYTAKPNELKSHGSAAITDDKGLYFINPDGTEKDKPTQIWTQGETESSSAWFPTIDKPSQKTTEEISMTVPSKYVTLSNGRLASQKTNADGTRTDTWKQELPHSPYLFMMAVGDFKIYKDKWRNKEVSYYLEPKYAPYAKEIFGFTPEVIEFYSKTLGVDYPWYKYSQIVVRDYVSGAMENTSATLHGEYVQATPRELIDAYYNNGRSTIVHELFHQWFGDYVTAESWSNLTVNESFANFSETIWAEHKYGKDAGDDHNYGDMQSYLRSPGANTKNLVRFNYADKEEVFDVVTYQKGGRILNMLRNYLGDAAFYKGLNIYLKTNAFKNGEAQQLRLAFEEASGLDLNWYFNQWYYGAGHPILDISYKWDNATKTETVYLQQNQDGQTFKLPMAVDIYAGGTKTRHKVWMNSKTDSLTFKLSAKPDLVNVDADKILLVKKNDKKTLDEYVFQYFNAPQYLDRFEAIDAAADKQTEKGAQKVLIAALKDKYYGLRIKAIKALNMTNDDVRNAAQPVLAYLAQTDDNTLVRAAAITTLGKLKAQGNMNLFKQALNSQSYAVQAAALTAINLLDPAQALQVGKGLEKDNAGVLTTALINVYAGSGTSAQWPFVFQHFHDASVQSKFNNLQKFAEMTGRVDKPAYTQQGIAEIKDLAIKYKSYGVDKPAIKFLTDIKAQRVQLKDDASAKAADEAIQLITDAK</sequence>
<evidence type="ECO:0000256" key="7">
    <source>
        <dbReference type="ARBA" id="ARBA00022670"/>
    </source>
</evidence>
<keyword evidence="9" id="KW-0378">Hydrolase</keyword>
<dbReference type="Pfam" id="PF13646">
    <property type="entry name" value="HEAT_2"/>
    <property type="match status" value="1"/>
</dbReference>
<dbReference type="SUPFAM" id="SSF63737">
    <property type="entry name" value="Leukotriene A4 hydrolase N-terminal domain"/>
    <property type="match status" value="1"/>
</dbReference>
<comment type="similarity">
    <text evidence="3">Belongs to the peptidase M1 family.</text>
</comment>
<evidence type="ECO:0000313" key="16">
    <source>
        <dbReference type="Proteomes" id="UP000199072"/>
    </source>
</evidence>
<dbReference type="CDD" id="cd09603">
    <property type="entry name" value="M1_APN_like"/>
    <property type="match status" value="1"/>
</dbReference>
<dbReference type="InterPro" id="IPR027268">
    <property type="entry name" value="Peptidase_M4/M1_CTD_sf"/>
</dbReference>
<dbReference type="Gene3D" id="1.10.390.10">
    <property type="entry name" value="Neutral Protease Domain 2"/>
    <property type="match status" value="1"/>
</dbReference>
<evidence type="ECO:0000256" key="5">
    <source>
        <dbReference type="ARBA" id="ARBA00015611"/>
    </source>
</evidence>
<dbReference type="Gene3D" id="1.25.10.10">
    <property type="entry name" value="Leucine-rich Repeat Variant"/>
    <property type="match status" value="1"/>
</dbReference>
<dbReference type="InterPro" id="IPR050344">
    <property type="entry name" value="Peptidase_M1_aminopeptidases"/>
</dbReference>
<evidence type="ECO:0000256" key="4">
    <source>
        <dbReference type="ARBA" id="ARBA00012564"/>
    </source>
</evidence>
<dbReference type="InterPro" id="IPR014782">
    <property type="entry name" value="Peptidase_M1_dom"/>
</dbReference>
<evidence type="ECO:0000256" key="10">
    <source>
        <dbReference type="ARBA" id="ARBA00022833"/>
    </source>
</evidence>
<keyword evidence="16" id="KW-1185">Reference proteome</keyword>
<comment type="catalytic activity">
    <reaction evidence="1">
        <text>Release of an N-terminal amino acid, Xaa-|-Yaa- from a peptide, amide or arylamide. Xaa is preferably Ala, but may be most amino acids including Pro (slow action). When a terminal hydrophobic residue is followed by a prolyl residue, the two may be released as an intact Xaa-Pro dipeptide.</text>
        <dbReference type="EC" id="3.4.11.2"/>
    </reaction>
</comment>
<dbReference type="InterPro" id="IPR045357">
    <property type="entry name" value="Aminopeptidase_N-like_N"/>
</dbReference>
<evidence type="ECO:0000256" key="1">
    <source>
        <dbReference type="ARBA" id="ARBA00000098"/>
    </source>
</evidence>
<name>A0A1G7AK38_9SPHI</name>
<dbReference type="AlphaFoldDB" id="A0A1G7AK38"/>
<dbReference type="PANTHER" id="PTHR11533:SF174">
    <property type="entry name" value="PUROMYCIN-SENSITIVE AMINOPEPTIDASE-RELATED"/>
    <property type="match status" value="1"/>
</dbReference>
<dbReference type="OrthoDB" id="100605at2"/>
<evidence type="ECO:0000256" key="11">
    <source>
        <dbReference type="ARBA" id="ARBA00023049"/>
    </source>
</evidence>
<dbReference type="GO" id="GO:0016285">
    <property type="term" value="F:alanyl aminopeptidase activity"/>
    <property type="evidence" value="ECO:0007669"/>
    <property type="project" value="UniProtKB-EC"/>
</dbReference>
<dbReference type="InterPro" id="IPR016024">
    <property type="entry name" value="ARM-type_fold"/>
</dbReference>
<dbReference type="GO" id="GO:0042277">
    <property type="term" value="F:peptide binding"/>
    <property type="evidence" value="ECO:0007669"/>
    <property type="project" value="TreeGrafter"/>
</dbReference>
<keyword evidence="12" id="KW-0732">Signal</keyword>
<proteinExistence type="inferred from homology"/>
<evidence type="ECO:0000256" key="8">
    <source>
        <dbReference type="ARBA" id="ARBA00022723"/>
    </source>
</evidence>
<dbReference type="GO" id="GO:0070006">
    <property type="term" value="F:metalloaminopeptidase activity"/>
    <property type="evidence" value="ECO:0007669"/>
    <property type="project" value="TreeGrafter"/>
</dbReference>
<dbReference type="SUPFAM" id="SSF48371">
    <property type="entry name" value="ARM repeat"/>
    <property type="match status" value="1"/>
</dbReference>
<dbReference type="RefSeq" id="WP_091149149.1">
    <property type="nucleotide sequence ID" value="NZ_FNAI01000004.1"/>
</dbReference>
<dbReference type="Pfam" id="PF17900">
    <property type="entry name" value="Peptidase_M1_N"/>
    <property type="match status" value="1"/>
</dbReference>
<reference evidence="15 16" key="1">
    <citation type="submission" date="2016-10" db="EMBL/GenBank/DDBJ databases">
        <authorList>
            <person name="de Groot N.N."/>
        </authorList>
    </citation>
    <scope>NUCLEOTIDE SEQUENCE [LARGE SCALE GENOMIC DNA]</scope>
    <source>
        <strain evidence="15 16">47C3B</strain>
    </source>
</reference>
<dbReference type="SUPFAM" id="SSF55486">
    <property type="entry name" value="Metalloproteases ('zincins'), catalytic domain"/>
    <property type="match status" value="1"/>
</dbReference>
<dbReference type="STRING" id="1391627.SAMN05216464_104142"/>
<dbReference type="EC" id="3.4.11.2" evidence="4"/>
<dbReference type="InterPro" id="IPR042097">
    <property type="entry name" value="Aminopeptidase_N-like_N_sf"/>
</dbReference>
<evidence type="ECO:0000313" key="15">
    <source>
        <dbReference type="EMBL" id="SDE15152.1"/>
    </source>
</evidence>
<feature type="chain" id="PRO_5011591525" description="Aminopeptidase N" evidence="12">
    <location>
        <begin position="26"/>
        <end position="831"/>
    </location>
</feature>
<evidence type="ECO:0000256" key="3">
    <source>
        <dbReference type="ARBA" id="ARBA00010136"/>
    </source>
</evidence>
<gene>
    <name evidence="15" type="ORF">SAMN05216464_104142</name>
</gene>
<comment type="cofactor">
    <cofactor evidence="2">
        <name>Zn(2+)</name>
        <dbReference type="ChEBI" id="CHEBI:29105"/>
    </cofactor>
</comment>
<evidence type="ECO:0000256" key="6">
    <source>
        <dbReference type="ARBA" id="ARBA00022438"/>
    </source>
</evidence>
<dbReference type="GO" id="GO:0016020">
    <property type="term" value="C:membrane"/>
    <property type="evidence" value="ECO:0007669"/>
    <property type="project" value="TreeGrafter"/>
</dbReference>
<protein>
    <recommendedName>
        <fullName evidence="5">Aminopeptidase N</fullName>
        <ecNumber evidence="4">3.4.11.2</ecNumber>
    </recommendedName>
</protein>
<keyword evidence="11" id="KW-0482">Metalloprotease</keyword>
<organism evidence="15 16">
    <name type="scientific">Mucilaginibacter pineti</name>
    <dbReference type="NCBI Taxonomy" id="1391627"/>
    <lineage>
        <taxon>Bacteria</taxon>
        <taxon>Pseudomonadati</taxon>
        <taxon>Bacteroidota</taxon>
        <taxon>Sphingobacteriia</taxon>
        <taxon>Sphingobacteriales</taxon>
        <taxon>Sphingobacteriaceae</taxon>
        <taxon>Mucilaginibacter</taxon>
    </lineage>
</organism>
<dbReference type="GO" id="GO:0005615">
    <property type="term" value="C:extracellular space"/>
    <property type="evidence" value="ECO:0007669"/>
    <property type="project" value="TreeGrafter"/>
</dbReference>
<dbReference type="PANTHER" id="PTHR11533">
    <property type="entry name" value="PROTEASE M1 ZINC METALLOPROTEASE"/>
    <property type="match status" value="1"/>
</dbReference>
<keyword evidence="7" id="KW-0645">Protease</keyword>
<dbReference type="Proteomes" id="UP000199072">
    <property type="component" value="Unassembled WGS sequence"/>
</dbReference>
<dbReference type="Gene3D" id="2.60.40.1730">
    <property type="entry name" value="tricorn interacting facor f3 domain"/>
    <property type="match status" value="1"/>
</dbReference>
<dbReference type="Pfam" id="PF01433">
    <property type="entry name" value="Peptidase_M1"/>
    <property type="match status" value="1"/>
</dbReference>
<feature type="signal peptide" evidence="12">
    <location>
        <begin position="1"/>
        <end position="25"/>
    </location>
</feature>
<keyword evidence="6 15" id="KW-0031">Aminopeptidase</keyword>
<evidence type="ECO:0000259" key="14">
    <source>
        <dbReference type="Pfam" id="PF17900"/>
    </source>
</evidence>
<evidence type="ECO:0000259" key="13">
    <source>
        <dbReference type="Pfam" id="PF01433"/>
    </source>
</evidence>
<evidence type="ECO:0000256" key="2">
    <source>
        <dbReference type="ARBA" id="ARBA00001947"/>
    </source>
</evidence>
<accession>A0A1G7AK38</accession>
<feature type="domain" description="Aminopeptidase N-like N-terminal" evidence="14">
    <location>
        <begin position="50"/>
        <end position="240"/>
    </location>
</feature>
<dbReference type="GO" id="GO:0008270">
    <property type="term" value="F:zinc ion binding"/>
    <property type="evidence" value="ECO:0007669"/>
    <property type="project" value="InterPro"/>
</dbReference>
<dbReference type="InterPro" id="IPR011989">
    <property type="entry name" value="ARM-like"/>
</dbReference>
<keyword evidence="10" id="KW-0862">Zinc</keyword>
<dbReference type="InterPro" id="IPR001930">
    <property type="entry name" value="Peptidase_M1"/>
</dbReference>
<keyword evidence="8" id="KW-0479">Metal-binding</keyword>
<feature type="domain" description="Peptidase M1 membrane alanine aminopeptidase" evidence="13">
    <location>
        <begin position="279"/>
        <end position="486"/>
    </location>
</feature>
<dbReference type="PRINTS" id="PR00756">
    <property type="entry name" value="ALADIPTASE"/>
</dbReference>